<accession>A0ABT0XKE3</accession>
<comment type="caution">
    <text evidence="3">The sequence shown here is derived from an EMBL/GenBank/DDBJ whole genome shotgun (WGS) entry which is preliminary data.</text>
</comment>
<dbReference type="SMART" id="SM01061">
    <property type="entry name" value="CAT_RBD"/>
    <property type="match status" value="1"/>
</dbReference>
<dbReference type="InterPro" id="IPR004341">
    <property type="entry name" value="CAT_RNA-bd_dom"/>
</dbReference>
<sequence length="144" mass="16791">MRIKKVFNNNVILAHDENFVEKVLLGRGLAFGKKERGDEVDQDKVDKIFTLESKELVDSFVHLVGEIPINHLELTNSIVKEAEKELEITFNDSIYIGLTDHINYALHRHRQGEHMRNAFLWEIKKFYPKEFKVALKALGYNLLL</sequence>
<dbReference type="PROSITE" id="PS51372">
    <property type="entry name" value="PRD_2"/>
    <property type="match status" value="1"/>
</dbReference>
<dbReference type="Gene3D" id="1.10.1790.10">
    <property type="entry name" value="PRD domain"/>
    <property type="match status" value="1"/>
</dbReference>
<name>A0ABT0XKE3_9BACI</name>
<feature type="domain" description="PRD" evidence="2">
    <location>
        <begin position="66"/>
        <end position="144"/>
    </location>
</feature>
<evidence type="ECO:0000256" key="1">
    <source>
        <dbReference type="ARBA" id="ARBA00022737"/>
    </source>
</evidence>
<dbReference type="Proteomes" id="UP001203665">
    <property type="component" value="Unassembled WGS sequence"/>
</dbReference>
<proteinExistence type="predicted"/>
<dbReference type="PANTHER" id="PTHR30185">
    <property type="entry name" value="CRYPTIC BETA-GLUCOSIDE BGL OPERON ANTITERMINATOR"/>
    <property type="match status" value="1"/>
</dbReference>
<evidence type="ECO:0000313" key="4">
    <source>
        <dbReference type="Proteomes" id="UP001203665"/>
    </source>
</evidence>
<dbReference type="SUPFAM" id="SSF50151">
    <property type="entry name" value="SacY-like RNA-binding domain"/>
    <property type="match status" value="1"/>
</dbReference>
<evidence type="ECO:0000259" key="2">
    <source>
        <dbReference type="PROSITE" id="PS51372"/>
    </source>
</evidence>
<dbReference type="InterPro" id="IPR050661">
    <property type="entry name" value="BglG_antiterminators"/>
</dbReference>
<protein>
    <submittedName>
        <fullName evidence="3">PRD domain-containing protein</fullName>
    </submittedName>
</protein>
<dbReference type="InterPro" id="IPR036634">
    <property type="entry name" value="PRD_sf"/>
</dbReference>
<dbReference type="SUPFAM" id="SSF63520">
    <property type="entry name" value="PTS-regulatory domain, PRD"/>
    <property type="match status" value="1"/>
</dbReference>
<keyword evidence="4" id="KW-1185">Reference proteome</keyword>
<keyword evidence="1" id="KW-0677">Repeat</keyword>
<dbReference type="Pfam" id="PF00874">
    <property type="entry name" value="PRD"/>
    <property type="match status" value="1"/>
</dbReference>
<dbReference type="Gene3D" id="2.30.24.10">
    <property type="entry name" value="CAT RNA-binding domain"/>
    <property type="match status" value="1"/>
</dbReference>
<organism evidence="3 4">
    <name type="scientific">Alkalicoccobacillus plakortidis</name>
    <dbReference type="NCBI Taxonomy" id="444060"/>
    <lineage>
        <taxon>Bacteria</taxon>
        <taxon>Bacillati</taxon>
        <taxon>Bacillota</taxon>
        <taxon>Bacilli</taxon>
        <taxon>Bacillales</taxon>
        <taxon>Bacillaceae</taxon>
        <taxon>Alkalicoccobacillus</taxon>
    </lineage>
</organism>
<dbReference type="PANTHER" id="PTHR30185:SF15">
    <property type="entry name" value="CRYPTIC BETA-GLUCOSIDE BGL OPERON ANTITERMINATOR"/>
    <property type="match status" value="1"/>
</dbReference>
<dbReference type="EMBL" id="JAMQJY010000001">
    <property type="protein sequence ID" value="MCM2676374.1"/>
    <property type="molecule type" value="Genomic_DNA"/>
</dbReference>
<dbReference type="InterPro" id="IPR011608">
    <property type="entry name" value="PRD"/>
</dbReference>
<dbReference type="RefSeq" id="WP_251608425.1">
    <property type="nucleotide sequence ID" value="NZ_JAMQJY010000001.1"/>
</dbReference>
<reference evidence="3" key="1">
    <citation type="submission" date="2022-06" db="EMBL/GenBank/DDBJ databases">
        <title>Alkalicoccobacillus porphyridii sp. nov., isolated from a marine red alga, Porphyridium purpureum and reclassification of Shouchella plakortidis and Shouchella gibsonii as Alkalicoccobacillus plakortidis comb. nov. and Alkalicoccobacillus gibsonii comb. nov.</title>
        <authorList>
            <person name="Kim K.H."/>
            <person name="Lee J.K."/>
            <person name="Han D.M."/>
            <person name="Baek J.H."/>
            <person name="Jeon C.O."/>
        </authorList>
    </citation>
    <scope>NUCLEOTIDE SEQUENCE</scope>
    <source>
        <strain evidence="3">DSM 19153</strain>
    </source>
</reference>
<evidence type="ECO:0000313" key="3">
    <source>
        <dbReference type="EMBL" id="MCM2676374.1"/>
    </source>
</evidence>
<gene>
    <name evidence="3" type="ORF">NDM98_13320</name>
</gene>
<dbReference type="Pfam" id="PF03123">
    <property type="entry name" value="CAT_RBD"/>
    <property type="match status" value="1"/>
</dbReference>
<dbReference type="InterPro" id="IPR036650">
    <property type="entry name" value="CAT_RNA-bd_dom_sf"/>
</dbReference>